<gene>
    <name evidence="2" type="ORF">E2C01_012065</name>
</gene>
<keyword evidence="3" id="KW-1185">Reference proteome</keyword>
<feature type="compositionally biased region" description="Low complexity" evidence="1">
    <location>
        <begin position="9"/>
        <end position="21"/>
    </location>
</feature>
<feature type="region of interest" description="Disordered" evidence="1">
    <location>
        <begin position="1"/>
        <end position="27"/>
    </location>
</feature>
<protein>
    <submittedName>
        <fullName evidence="2">Uncharacterized protein</fullName>
    </submittedName>
</protein>
<dbReference type="EMBL" id="VSRR010000745">
    <property type="protein sequence ID" value="MPC19156.1"/>
    <property type="molecule type" value="Genomic_DNA"/>
</dbReference>
<dbReference type="Proteomes" id="UP000324222">
    <property type="component" value="Unassembled WGS sequence"/>
</dbReference>
<evidence type="ECO:0000256" key="1">
    <source>
        <dbReference type="SAM" id="MobiDB-lite"/>
    </source>
</evidence>
<sequence length="59" mass="6419">MGKTGWMTSRPPSCSSRPSHPYAEGHQGSGSMMPLWLLVPSPSVHLCHDVFTWTLPSAP</sequence>
<comment type="caution">
    <text evidence="2">The sequence shown here is derived from an EMBL/GenBank/DDBJ whole genome shotgun (WGS) entry which is preliminary data.</text>
</comment>
<dbReference type="AlphaFoldDB" id="A0A5B7DDI5"/>
<name>A0A5B7DDI5_PORTR</name>
<evidence type="ECO:0000313" key="2">
    <source>
        <dbReference type="EMBL" id="MPC19156.1"/>
    </source>
</evidence>
<accession>A0A5B7DDI5</accession>
<proteinExistence type="predicted"/>
<reference evidence="2" key="1">
    <citation type="submission" date="2019-05" db="EMBL/GenBank/DDBJ databases">
        <title>Another draft genome of Portunus trituberculatus and its Hox gene families provides insights of decapod evolution.</title>
        <authorList>
            <person name="Jeong J.-H."/>
            <person name="Song I."/>
            <person name="Kim S."/>
            <person name="Choi T."/>
            <person name="Kim D."/>
            <person name="Ryu S."/>
            <person name="Kim W."/>
        </authorList>
    </citation>
    <scope>NUCLEOTIDE SEQUENCE [LARGE SCALE GENOMIC DNA]</scope>
    <source>
        <tissue evidence="2">Muscle</tissue>
    </source>
</reference>
<evidence type="ECO:0000313" key="3">
    <source>
        <dbReference type="Proteomes" id="UP000324222"/>
    </source>
</evidence>
<organism evidence="2 3">
    <name type="scientific">Portunus trituberculatus</name>
    <name type="common">Swimming crab</name>
    <name type="synonym">Neptunus trituberculatus</name>
    <dbReference type="NCBI Taxonomy" id="210409"/>
    <lineage>
        <taxon>Eukaryota</taxon>
        <taxon>Metazoa</taxon>
        <taxon>Ecdysozoa</taxon>
        <taxon>Arthropoda</taxon>
        <taxon>Crustacea</taxon>
        <taxon>Multicrustacea</taxon>
        <taxon>Malacostraca</taxon>
        <taxon>Eumalacostraca</taxon>
        <taxon>Eucarida</taxon>
        <taxon>Decapoda</taxon>
        <taxon>Pleocyemata</taxon>
        <taxon>Brachyura</taxon>
        <taxon>Eubrachyura</taxon>
        <taxon>Portunoidea</taxon>
        <taxon>Portunidae</taxon>
        <taxon>Portuninae</taxon>
        <taxon>Portunus</taxon>
    </lineage>
</organism>